<dbReference type="Proteomes" id="UP000299102">
    <property type="component" value="Unassembled WGS sequence"/>
</dbReference>
<organism evidence="2 3">
    <name type="scientific">Eumeta variegata</name>
    <name type="common">Bagworm moth</name>
    <name type="synonym">Eumeta japonica</name>
    <dbReference type="NCBI Taxonomy" id="151549"/>
    <lineage>
        <taxon>Eukaryota</taxon>
        <taxon>Metazoa</taxon>
        <taxon>Ecdysozoa</taxon>
        <taxon>Arthropoda</taxon>
        <taxon>Hexapoda</taxon>
        <taxon>Insecta</taxon>
        <taxon>Pterygota</taxon>
        <taxon>Neoptera</taxon>
        <taxon>Endopterygota</taxon>
        <taxon>Lepidoptera</taxon>
        <taxon>Glossata</taxon>
        <taxon>Ditrysia</taxon>
        <taxon>Tineoidea</taxon>
        <taxon>Psychidae</taxon>
        <taxon>Oiketicinae</taxon>
        <taxon>Eumeta</taxon>
    </lineage>
</organism>
<evidence type="ECO:0000313" key="3">
    <source>
        <dbReference type="Proteomes" id="UP000299102"/>
    </source>
</evidence>
<feature type="compositionally biased region" description="Low complexity" evidence="1">
    <location>
        <begin position="28"/>
        <end position="41"/>
    </location>
</feature>
<name>A0A4C1WQW9_EUMVA</name>
<reference evidence="2 3" key="1">
    <citation type="journal article" date="2019" name="Commun. Biol.">
        <title>The bagworm genome reveals a unique fibroin gene that provides high tensile strength.</title>
        <authorList>
            <person name="Kono N."/>
            <person name="Nakamura H."/>
            <person name="Ohtoshi R."/>
            <person name="Tomita M."/>
            <person name="Numata K."/>
            <person name="Arakawa K."/>
        </authorList>
    </citation>
    <scope>NUCLEOTIDE SEQUENCE [LARGE SCALE GENOMIC DNA]</scope>
</reference>
<accession>A0A4C1WQW9</accession>
<evidence type="ECO:0000256" key="1">
    <source>
        <dbReference type="SAM" id="MobiDB-lite"/>
    </source>
</evidence>
<proteinExistence type="predicted"/>
<dbReference type="STRING" id="151549.A0A4C1WQW9"/>
<dbReference type="OrthoDB" id="118105at2759"/>
<dbReference type="PANTHER" id="PTHR46599">
    <property type="entry name" value="PIGGYBAC TRANSPOSABLE ELEMENT-DERIVED PROTEIN 4"/>
    <property type="match status" value="1"/>
</dbReference>
<sequence>MPKPFPEPQPQRGRSLERGRRGRRGRSARSATRSRTSQMRQTLRKIDEANGWCYKPREQTLDEPVLEEMRKILAPIDENASEAGQARIETREYVRCMEIGKVCIIQLTEEEVQEMVEKDVLHLVAHAVLNAFIIFKKSRTAKKKLLFSKLLMTCGEGLVENGSLDDAGPSQRVPSGHRSTRLVGRHFLERIPPTEKQTKVTRVCKLCADSIKNETGKRGCKEMIYYCPDCEVPFCYYPCFKKFHTKKDYTL</sequence>
<feature type="region of interest" description="Disordered" evidence="1">
    <location>
        <begin position="1"/>
        <end position="41"/>
    </location>
</feature>
<dbReference type="EMBL" id="BGZK01000608">
    <property type="protein sequence ID" value="GBP52729.1"/>
    <property type="molecule type" value="Genomic_DNA"/>
</dbReference>
<keyword evidence="3" id="KW-1185">Reference proteome</keyword>
<evidence type="ECO:0000313" key="2">
    <source>
        <dbReference type="EMBL" id="GBP52729.1"/>
    </source>
</evidence>
<gene>
    <name evidence="2" type="primary">PGBD4</name>
    <name evidence="2" type="ORF">EVAR_43930_1</name>
</gene>
<dbReference type="PANTHER" id="PTHR46599:SF3">
    <property type="entry name" value="PIGGYBAC TRANSPOSABLE ELEMENT-DERIVED PROTEIN 4"/>
    <property type="match status" value="1"/>
</dbReference>
<protein>
    <submittedName>
        <fullName evidence="2">PiggyBac transposable element-derived protein 4</fullName>
    </submittedName>
</protein>
<dbReference type="AlphaFoldDB" id="A0A4C1WQW9"/>
<comment type="caution">
    <text evidence="2">The sequence shown here is derived from an EMBL/GenBank/DDBJ whole genome shotgun (WGS) entry which is preliminary data.</text>
</comment>